<keyword evidence="3" id="KW-1185">Reference proteome</keyword>
<dbReference type="Gene3D" id="1.50.10.10">
    <property type="match status" value="1"/>
</dbReference>
<organism evidence="2 3">
    <name type="scientific">Chiayiivirga flava</name>
    <dbReference type="NCBI Taxonomy" id="659595"/>
    <lineage>
        <taxon>Bacteria</taxon>
        <taxon>Pseudomonadati</taxon>
        <taxon>Pseudomonadota</taxon>
        <taxon>Gammaproteobacteria</taxon>
        <taxon>Lysobacterales</taxon>
        <taxon>Lysobacteraceae</taxon>
        <taxon>Chiayiivirga</taxon>
    </lineage>
</organism>
<protein>
    <recommendedName>
        <fullName evidence="1">F5/8 type C domain-containing protein</fullName>
    </recommendedName>
</protein>
<dbReference type="GO" id="GO:0005975">
    <property type="term" value="P:carbohydrate metabolic process"/>
    <property type="evidence" value="ECO:0007669"/>
    <property type="project" value="InterPro"/>
</dbReference>
<dbReference type="RefSeq" id="WP_183962087.1">
    <property type="nucleotide sequence ID" value="NZ_JACHHP010000007.1"/>
</dbReference>
<comment type="caution">
    <text evidence="2">The sequence shown here is derived from an EMBL/GenBank/DDBJ whole genome shotgun (WGS) entry which is preliminary data.</text>
</comment>
<gene>
    <name evidence="2" type="ORF">HNQ52_003120</name>
</gene>
<dbReference type="EMBL" id="JACHHP010000007">
    <property type="protein sequence ID" value="MBB5209548.1"/>
    <property type="molecule type" value="Genomic_DNA"/>
</dbReference>
<evidence type="ECO:0000259" key="1">
    <source>
        <dbReference type="PROSITE" id="PS50022"/>
    </source>
</evidence>
<accession>A0A7W8D7X6</accession>
<dbReference type="SUPFAM" id="SSF48208">
    <property type="entry name" value="Six-hairpin glycosidases"/>
    <property type="match status" value="1"/>
</dbReference>
<dbReference type="SUPFAM" id="SSF49785">
    <property type="entry name" value="Galactose-binding domain-like"/>
    <property type="match status" value="2"/>
</dbReference>
<name>A0A7W8D7X6_9GAMM</name>
<sequence>MVSWLLLLLVGVAAEARTPTASAPRLLDDFESAAPWTALSSNQVSASLRETEGVAGRALCLDYDFNGVSGHAAMRRTLPLDFPANYAFDFKLRGSGPANQFEFKLIDASGDNVWWVNTPKMVFPSDWSDVRYKARHIRPAWGPLLDKTLRRTQSIEFTVYANEGGRGSLCVDSLRFGERPLPPDTWPTPRVTATSGEMPGRVLAPDAVAPWRSAAGGEQALTLDFGLQREFGGIVLDWAPGAHATRYAIALSDDARTWREVRSVVAANGGRDFVQLAESEARYLRLTLHEGVDSHYALRRLDIRDLAFGATANSFFEAVAASEGKALFPRAFGGEQTYWTVVGIDGGADSGLLSEDGTLEVARGGFSVMPFVLDAAGCNAGDARVSSWANVAIRQSLPDGYLPMPRVHWTSTGAVSPAACGSTRVAARSDAPPPWSLDIETFAQGSRDTSRLAARYTVRNDSDSPRTLTLALAVQPFQVNPPVQFLTTPGGVSPIHALAWSGAALSVDGRERVRPLDAPTQAFVTAFDAGMAAQRLRDPPTTTAVEDATGFASGALLYRIDLPPHGERSITLDIPLSGEPPRVSRDADWFETQRRAVADGWRNELDRVRLTVPPHAQALADTVRTSLAYILVNRDGDAIRPGTRSYARSWIRDGAMTSEALLRLGRDDAARDFLDWYAPYQFDDGKVPCCVDARGSDPVAENDSHGELVFLATEVARYTGDTALAQRMWPPVDAATRYMDRLRASERTDANRGTERFGLLPPSISHEGYSAKPAYSHWDNFWGLIGYKNAVLLAQMLERDDDAARLSREVAAFRADILASLAASAKKHDIDFIPGAADLGDFDATSTTIALSPGGEIEHLPPQLLRNTFERYWREFVARRDGTRAWKDYTPYEWRNVSAFVRLGWRERAHEAIAFFFDDRRPAAWNHWAEVVGRLPRESRFIGDMPHGWVASDFIRAALDLFAFERDSDRSLVLAAGIPADWLGGDGIGIDGLRTPYGTLSYTLRRDADSVTLRIGDGLTLPPGGVVIAWPLAHPPRIPTALADKATWADGELRIGSVPVELTLTLER</sequence>
<evidence type="ECO:0000313" key="2">
    <source>
        <dbReference type="EMBL" id="MBB5209548.1"/>
    </source>
</evidence>
<dbReference type="PROSITE" id="PS50022">
    <property type="entry name" value="FA58C_3"/>
    <property type="match status" value="1"/>
</dbReference>
<dbReference type="InterPro" id="IPR008928">
    <property type="entry name" value="6-hairpin_glycosidase_sf"/>
</dbReference>
<dbReference type="InterPro" id="IPR008979">
    <property type="entry name" value="Galactose-bd-like_sf"/>
</dbReference>
<dbReference type="Gene3D" id="2.60.120.260">
    <property type="entry name" value="Galactose-binding domain-like"/>
    <property type="match status" value="1"/>
</dbReference>
<reference evidence="2 3" key="1">
    <citation type="submission" date="2020-08" db="EMBL/GenBank/DDBJ databases">
        <title>Genomic Encyclopedia of Type Strains, Phase IV (KMG-IV): sequencing the most valuable type-strain genomes for metagenomic binning, comparative biology and taxonomic classification.</title>
        <authorList>
            <person name="Goeker M."/>
        </authorList>
    </citation>
    <scope>NUCLEOTIDE SEQUENCE [LARGE SCALE GENOMIC DNA]</scope>
    <source>
        <strain evidence="2 3">DSM 24163</strain>
    </source>
</reference>
<dbReference type="InterPro" id="IPR012341">
    <property type="entry name" value="6hp_glycosidase-like_sf"/>
</dbReference>
<feature type="domain" description="F5/8 type C" evidence="1">
    <location>
        <begin position="170"/>
        <end position="306"/>
    </location>
</feature>
<proteinExistence type="predicted"/>
<dbReference type="Proteomes" id="UP000521199">
    <property type="component" value="Unassembled WGS sequence"/>
</dbReference>
<dbReference type="InterPro" id="IPR000421">
    <property type="entry name" value="FA58C"/>
</dbReference>
<evidence type="ECO:0000313" key="3">
    <source>
        <dbReference type="Proteomes" id="UP000521199"/>
    </source>
</evidence>
<dbReference type="Pfam" id="PF00754">
    <property type="entry name" value="F5_F8_type_C"/>
    <property type="match status" value="1"/>
</dbReference>
<dbReference type="AlphaFoldDB" id="A0A7W8D7X6"/>